<feature type="chain" id="PRO_5047124328" description="Amidohydrolase" evidence="1">
    <location>
        <begin position="25"/>
        <end position="92"/>
    </location>
</feature>
<sequence length="92" mass="9380">MRIRAMQLALSIFAALAALSHAQAAPRSAPSRPVLITADKVWTGEGAPHAGWSVLVAQGRIQAVGPLDNMTVPADAERIALPGKTVSGATGA</sequence>
<protein>
    <recommendedName>
        <fullName evidence="4">Amidohydrolase</fullName>
    </recommendedName>
</protein>
<evidence type="ECO:0000256" key="1">
    <source>
        <dbReference type="SAM" id="SignalP"/>
    </source>
</evidence>
<dbReference type="EMBL" id="AP026966">
    <property type="protein sequence ID" value="BDT59706.1"/>
    <property type="molecule type" value="Genomic_DNA"/>
</dbReference>
<dbReference type="SUPFAM" id="SSF51338">
    <property type="entry name" value="Composite domain of metallo-dependent hydrolases"/>
    <property type="match status" value="1"/>
</dbReference>
<dbReference type="Gene3D" id="2.30.40.10">
    <property type="entry name" value="Urease, subunit C, domain 1"/>
    <property type="match status" value="1"/>
</dbReference>
<evidence type="ECO:0000313" key="3">
    <source>
        <dbReference type="Proteomes" id="UP001163336"/>
    </source>
</evidence>
<dbReference type="RefSeq" id="WP_281908531.1">
    <property type="nucleotide sequence ID" value="NZ_AP026966.1"/>
</dbReference>
<keyword evidence="3" id="KW-1185">Reference proteome</keyword>
<name>A0ABM8C8V4_9BURK</name>
<evidence type="ECO:0000313" key="2">
    <source>
        <dbReference type="EMBL" id="BDT59706.1"/>
    </source>
</evidence>
<dbReference type="Proteomes" id="UP001163336">
    <property type="component" value="Chromosome"/>
</dbReference>
<evidence type="ECO:0008006" key="4">
    <source>
        <dbReference type="Google" id="ProtNLM"/>
    </source>
</evidence>
<feature type="signal peptide" evidence="1">
    <location>
        <begin position="1"/>
        <end position="24"/>
    </location>
</feature>
<gene>
    <name evidence="2" type="ORF">MasN3_32000</name>
</gene>
<accession>A0ABM8C8V4</accession>
<reference evidence="2" key="1">
    <citation type="submission" date="2022-11" db="EMBL/GenBank/DDBJ databases">
        <title>Isolation and characterization of PLA-degrading bacterium Massilia sp. from Antarctic soil.</title>
        <authorList>
            <person name="Sato K."/>
            <person name="Gomez-Fuentes C."/>
            <person name="Ahmad S.A."/>
            <person name="Zulkharnain A."/>
        </authorList>
    </citation>
    <scope>NUCLEOTIDE SEQUENCE</scope>
    <source>
        <strain evidence="2">N-3</strain>
    </source>
</reference>
<proteinExistence type="predicted"/>
<keyword evidence="1" id="KW-0732">Signal</keyword>
<dbReference type="InterPro" id="IPR011059">
    <property type="entry name" value="Metal-dep_hydrolase_composite"/>
</dbReference>
<organism evidence="2 3">
    <name type="scientific">Massilia varians</name>
    <dbReference type="NCBI Taxonomy" id="457921"/>
    <lineage>
        <taxon>Bacteria</taxon>
        <taxon>Pseudomonadati</taxon>
        <taxon>Pseudomonadota</taxon>
        <taxon>Betaproteobacteria</taxon>
        <taxon>Burkholderiales</taxon>
        <taxon>Oxalobacteraceae</taxon>
        <taxon>Telluria group</taxon>
        <taxon>Massilia</taxon>
    </lineage>
</organism>